<name>A0A0E9QLY5_ANGAN</name>
<evidence type="ECO:0000313" key="1">
    <source>
        <dbReference type="EMBL" id="JAH17906.1"/>
    </source>
</evidence>
<proteinExistence type="predicted"/>
<organism evidence="1">
    <name type="scientific">Anguilla anguilla</name>
    <name type="common">European freshwater eel</name>
    <name type="synonym">Muraena anguilla</name>
    <dbReference type="NCBI Taxonomy" id="7936"/>
    <lineage>
        <taxon>Eukaryota</taxon>
        <taxon>Metazoa</taxon>
        <taxon>Chordata</taxon>
        <taxon>Craniata</taxon>
        <taxon>Vertebrata</taxon>
        <taxon>Euteleostomi</taxon>
        <taxon>Actinopterygii</taxon>
        <taxon>Neopterygii</taxon>
        <taxon>Teleostei</taxon>
        <taxon>Anguilliformes</taxon>
        <taxon>Anguillidae</taxon>
        <taxon>Anguilla</taxon>
    </lineage>
</organism>
<dbReference type="AlphaFoldDB" id="A0A0E9QLY5"/>
<sequence>MHVQLLIFQNPYVLLRAALLLNRQLSFLQTWQKSRKKTG</sequence>
<accession>A0A0E9QLY5</accession>
<dbReference type="EMBL" id="GBXM01090671">
    <property type="protein sequence ID" value="JAH17906.1"/>
    <property type="molecule type" value="Transcribed_RNA"/>
</dbReference>
<reference evidence="1" key="2">
    <citation type="journal article" date="2015" name="Fish Shellfish Immunol.">
        <title>Early steps in the European eel (Anguilla anguilla)-Vibrio vulnificus interaction in the gills: Role of the RtxA13 toxin.</title>
        <authorList>
            <person name="Callol A."/>
            <person name="Pajuelo D."/>
            <person name="Ebbesson L."/>
            <person name="Teles M."/>
            <person name="MacKenzie S."/>
            <person name="Amaro C."/>
        </authorList>
    </citation>
    <scope>NUCLEOTIDE SEQUENCE</scope>
</reference>
<reference evidence="1" key="1">
    <citation type="submission" date="2014-11" db="EMBL/GenBank/DDBJ databases">
        <authorList>
            <person name="Amaro Gonzalez C."/>
        </authorList>
    </citation>
    <scope>NUCLEOTIDE SEQUENCE</scope>
</reference>
<protein>
    <submittedName>
        <fullName evidence="1">Uncharacterized protein</fullName>
    </submittedName>
</protein>